<protein>
    <submittedName>
        <fullName evidence="1">Uncharacterized protein</fullName>
    </submittedName>
</protein>
<accession>A0ABP8V971</accession>
<dbReference type="Proteomes" id="UP001500604">
    <property type="component" value="Unassembled WGS sequence"/>
</dbReference>
<sequence length="273" mass="30906">MAAKCVKYCTPDNKNNKLKGSIMRHSCSAVLFVFLLFSSSLKAVPLSADQKEQVYRAQLDIYRAATHFHLYTLLEGDRQTREQLDIVVNQLQGNPLFTETPEDQDASFEAVLSRYITLIQSNEIASEGYTSVYTINDMESAQTELLEMLEKLAASEESDHALKLALLKSAVQMEKISTRYTRLAAHWNGRTGILPYPEGDTVDIHAQRLTEQLDTLLSRNDLSVSLSERLSKVEKKWRFIAPKLMDYQNQTVPYLVSRYSESIVGQLMQAAGE</sequence>
<comment type="caution">
    <text evidence="1">The sequence shown here is derived from an EMBL/GenBank/DDBJ whole genome shotgun (WGS) entry which is preliminary data.</text>
</comment>
<evidence type="ECO:0000313" key="2">
    <source>
        <dbReference type="Proteomes" id="UP001500604"/>
    </source>
</evidence>
<evidence type="ECO:0000313" key="1">
    <source>
        <dbReference type="EMBL" id="GAA4652813.1"/>
    </source>
</evidence>
<name>A0ABP8V971_9GAMM</name>
<keyword evidence="2" id="KW-1185">Reference proteome</keyword>
<gene>
    <name evidence="1" type="ORF">GCM10023116_50970</name>
</gene>
<proteinExistence type="predicted"/>
<organism evidence="1 2">
    <name type="scientific">Kistimonas scapharcae</name>
    <dbReference type="NCBI Taxonomy" id="1036133"/>
    <lineage>
        <taxon>Bacteria</taxon>
        <taxon>Pseudomonadati</taxon>
        <taxon>Pseudomonadota</taxon>
        <taxon>Gammaproteobacteria</taxon>
        <taxon>Oceanospirillales</taxon>
        <taxon>Endozoicomonadaceae</taxon>
        <taxon>Kistimonas</taxon>
    </lineage>
</organism>
<dbReference type="EMBL" id="BAABFL010000481">
    <property type="protein sequence ID" value="GAA4652813.1"/>
    <property type="molecule type" value="Genomic_DNA"/>
</dbReference>
<reference evidence="2" key="1">
    <citation type="journal article" date="2019" name="Int. J. Syst. Evol. Microbiol.">
        <title>The Global Catalogue of Microorganisms (GCM) 10K type strain sequencing project: providing services to taxonomists for standard genome sequencing and annotation.</title>
        <authorList>
            <consortium name="The Broad Institute Genomics Platform"/>
            <consortium name="The Broad Institute Genome Sequencing Center for Infectious Disease"/>
            <person name="Wu L."/>
            <person name="Ma J."/>
        </authorList>
    </citation>
    <scope>NUCLEOTIDE SEQUENCE [LARGE SCALE GENOMIC DNA]</scope>
    <source>
        <strain evidence="2">JCM 17805</strain>
    </source>
</reference>